<gene>
    <name evidence="1" type="primary">P0504H10.29</name>
</gene>
<name>Q5ZEG6_ORYSJ</name>
<sequence length="129" mass="14097">MRRIAYQIAMLRVGRGVIAGSIVRIVRSFVESSFNPPIRIYTNPARVLTGSMLRVADQEYTTATIPLAIAAYGEDKTSKSQTCPYTTTAGDKSVLLREDPKLPVKGIARLTDQLPVDMVSSAPDFSTFS</sequence>
<dbReference type="Proteomes" id="UP000817658">
    <property type="component" value="Chromosome 1"/>
</dbReference>
<evidence type="ECO:0000313" key="1">
    <source>
        <dbReference type="EMBL" id="BAD52471.1"/>
    </source>
</evidence>
<proteinExistence type="predicted"/>
<accession>Q5ZEG6</accession>
<dbReference type="EMBL" id="AP002526">
    <property type="protein sequence ID" value="BAD52471.1"/>
    <property type="molecule type" value="Genomic_DNA"/>
</dbReference>
<organism evidence="1">
    <name type="scientific">Oryza sativa subsp. japonica</name>
    <name type="common">Rice</name>
    <dbReference type="NCBI Taxonomy" id="39947"/>
    <lineage>
        <taxon>Eukaryota</taxon>
        <taxon>Viridiplantae</taxon>
        <taxon>Streptophyta</taxon>
        <taxon>Embryophyta</taxon>
        <taxon>Tracheophyta</taxon>
        <taxon>Spermatophyta</taxon>
        <taxon>Magnoliopsida</taxon>
        <taxon>Liliopsida</taxon>
        <taxon>Poales</taxon>
        <taxon>Poaceae</taxon>
        <taxon>BOP clade</taxon>
        <taxon>Oryzoideae</taxon>
        <taxon>Oryzeae</taxon>
        <taxon>Oryzinae</taxon>
        <taxon>Oryza</taxon>
        <taxon>Oryza sativa</taxon>
    </lineage>
</organism>
<protein>
    <submittedName>
        <fullName evidence="1">Uncharacterized protein</fullName>
    </submittedName>
</protein>
<dbReference type="AlphaFoldDB" id="Q5ZEG6"/>
<reference evidence="1" key="1">
    <citation type="journal article" date="2002" name="Nature">
        <title>The genome sequence and structure of rice chromosome 1.</title>
        <authorList>
            <person name="Sasaki T."/>
            <person name="Matsumoto T."/>
            <person name="Yamamoto K."/>
            <person name="Sakata K."/>
            <person name="Baba T."/>
            <person name="Katayose Y."/>
            <person name="Wu J."/>
            <person name="Niimura Y."/>
            <person name="Cheng Z."/>
            <person name="Nagamura Y."/>
            <person name="Antonio B.A."/>
            <person name="Kanamori H."/>
            <person name="Hosokawa S."/>
            <person name="Masukawa M."/>
            <person name="Arikawa K."/>
            <person name="Chiden Y."/>
            <person name="Hayashi M."/>
            <person name="Okamoto M."/>
            <person name="Ando T."/>
            <person name="Aoki H."/>
            <person name="Arita K."/>
            <person name="Hamada M."/>
            <person name="Harada C."/>
            <person name="Hijishita S."/>
            <person name="Honda M."/>
            <person name="Ichikawa Y."/>
            <person name="Idonuma A."/>
            <person name="Iijima M."/>
            <person name="Ikeda M."/>
            <person name="Ikeno M."/>
            <person name="Itoh S."/>
            <person name="Itoh T."/>
            <person name="Itoh Y."/>
            <person name="Itoh Y."/>
            <person name="Iwabuchi A."/>
            <person name="Kamiya K."/>
            <person name="Karasawa W."/>
            <person name="Katagiri S."/>
            <person name="Kikuta A."/>
            <person name="Kobayashi N."/>
            <person name="Kono I."/>
            <person name="Machita K."/>
            <person name="Maehara T."/>
            <person name="Mizuno H."/>
            <person name="Mizubayashi T."/>
            <person name="Mukai Y."/>
            <person name="Nagasaki H."/>
            <person name="Nakashima M."/>
            <person name="Nakama Y."/>
            <person name="Nakamichi Y."/>
            <person name="Nakamura M."/>
            <person name="Namiki N."/>
            <person name="Negishi M."/>
            <person name="Ohta I."/>
            <person name="Ono N."/>
            <person name="Saji S."/>
            <person name="Sakai K."/>
            <person name="Shibata M."/>
            <person name="Shimokawa T."/>
            <person name="Shomura A."/>
            <person name="Song J."/>
            <person name="Takazaki Y."/>
            <person name="Terasawa K."/>
            <person name="Tsuji K."/>
            <person name="Waki K."/>
            <person name="Yamagata H."/>
            <person name="Yamane H."/>
            <person name="Yoshiki S."/>
            <person name="Yoshihara R."/>
            <person name="Yukawa K."/>
            <person name="Zhong H."/>
            <person name="Iwama H."/>
            <person name="Endo T."/>
            <person name="Ito H."/>
            <person name="Hahn J.H."/>
            <person name="Kim H.I."/>
            <person name="Eun M.Y."/>
            <person name="Yano M."/>
            <person name="Jiang J."/>
            <person name="Gojobori T."/>
        </authorList>
    </citation>
    <scope>NUCLEOTIDE SEQUENCE [LARGE SCALE GENOMIC DNA]</scope>
</reference>